<keyword evidence="2" id="KW-0732">Signal</keyword>
<dbReference type="PROSITE" id="PS50853">
    <property type="entry name" value="FN3"/>
    <property type="match status" value="1"/>
</dbReference>
<dbReference type="AlphaFoldDB" id="A0A1X7TU10"/>
<dbReference type="EnsemblMetazoa" id="Aqu2.1.18726_001">
    <property type="protein sequence ID" value="Aqu2.1.18726_001"/>
    <property type="gene ID" value="Aqu2.1.18726"/>
</dbReference>
<feature type="domain" description="Fibronectin type-III" evidence="3">
    <location>
        <begin position="127"/>
        <end position="220"/>
    </location>
</feature>
<evidence type="ECO:0000313" key="4">
    <source>
        <dbReference type="EnsemblMetazoa" id="Aqu2.1.18726_001"/>
    </source>
</evidence>
<dbReference type="Gene3D" id="2.60.40.10">
    <property type="entry name" value="Immunoglobulins"/>
    <property type="match status" value="2"/>
</dbReference>
<evidence type="ECO:0000256" key="1">
    <source>
        <dbReference type="SAM" id="Phobius"/>
    </source>
</evidence>
<feature type="signal peptide" evidence="2">
    <location>
        <begin position="1"/>
        <end position="17"/>
    </location>
</feature>
<keyword evidence="1" id="KW-0472">Membrane</keyword>
<dbReference type="Pfam" id="PF00041">
    <property type="entry name" value="fn3"/>
    <property type="match status" value="1"/>
</dbReference>
<evidence type="ECO:0000259" key="3">
    <source>
        <dbReference type="PROSITE" id="PS50853"/>
    </source>
</evidence>
<keyword evidence="1" id="KW-1133">Transmembrane helix</keyword>
<accession>A0A1X7TU10</accession>
<keyword evidence="1" id="KW-0812">Transmembrane</keyword>
<reference evidence="4" key="1">
    <citation type="submission" date="2017-05" db="UniProtKB">
        <authorList>
            <consortium name="EnsemblMetazoa"/>
        </authorList>
    </citation>
    <scope>IDENTIFICATION</scope>
</reference>
<dbReference type="InterPro" id="IPR003961">
    <property type="entry name" value="FN3_dom"/>
</dbReference>
<proteinExistence type="predicted"/>
<name>A0A1X7TU10_AMPQE</name>
<feature type="transmembrane region" description="Helical" evidence="1">
    <location>
        <begin position="302"/>
        <end position="327"/>
    </location>
</feature>
<dbReference type="InterPro" id="IPR013783">
    <property type="entry name" value="Ig-like_fold"/>
</dbReference>
<dbReference type="InParanoid" id="A0A1X7TU10"/>
<organism evidence="4">
    <name type="scientific">Amphimedon queenslandica</name>
    <name type="common">Sponge</name>
    <dbReference type="NCBI Taxonomy" id="400682"/>
    <lineage>
        <taxon>Eukaryota</taxon>
        <taxon>Metazoa</taxon>
        <taxon>Porifera</taxon>
        <taxon>Demospongiae</taxon>
        <taxon>Heteroscleromorpha</taxon>
        <taxon>Haplosclerida</taxon>
        <taxon>Niphatidae</taxon>
        <taxon>Amphimedon</taxon>
    </lineage>
</organism>
<feature type="chain" id="PRO_5012440209" description="Fibronectin type-III domain-containing protein" evidence="2">
    <location>
        <begin position="18"/>
        <end position="372"/>
    </location>
</feature>
<dbReference type="InterPro" id="IPR036116">
    <property type="entry name" value="FN3_sf"/>
</dbReference>
<evidence type="ECO:0000256" key="2">
    <source>
        <dbReference type="SAM" id="SignalP"/>
    </source>
</evidence>
<protein>
    <recommendedName>
        <fullName evidence="3">Fibronectin type-III domain-containing protein</fullName>
    </recommendedName>
</protein>
<dbReference type="SUPFAM" id="SSF49265">
    <property type="entry name" value="Fibronectin type III"/>
    <property type="match status" value="2"/>
</dbReference>
<dbReference type="SMART" id="SM00060">
    <property type="entry name" value="FN3"/>
    <property type="match status" value="2"/>
</dbReference>
<sequence>MIIIFFILLSNSVYVSSFGTVLSFNQSSPSYDIVCPGDTLVFTCITSYQEGGGVLWRINDSSRVLTNNHKINGFLLSITDITNNTLTSTASVNVSTTSQLNGTIISCSGDGFYYSTLTVHIAGVPVSVINIKIIPINNNTVLMNWYYEKNDEVHCIQYYNITIISDDKIEVQMITNESSATIPSLIIGTNYSFIIIPIDTIGRKGPPSSLIQYIWNVPVQVVNISWDQISTDSITIWWNNTQVVTLHYPPVHYIVSVHNIAINTTDTNVTINGLYPINKYTVYIKPVNAIGEGQLINITVAIAVPITGLLTGLITSIITSIIVYCIMKNKGNTLRERSPVDIGPIYDLPTINNEQQEQVIDTTPNTAYGQIQ</sequence>
<dbReference type="CDD" id="cd00063">
    <property type="entry name" value="FN3"/>
    <property type="match status" value="1"/>
</dbReference>